<dbReference type="STRING" id="463014.BAU07_06200"/>
<dbReference type="EMBL" id="CP016172">
    <property type="protein sequence ID" value="ANN76756.1"/>
    <property type="molecule type" value="Genomic_DNA"/>
</dbReference>
<name>A0A193GBC1_9BORD</name>
<keyword evidence="2" id="KW-1185">Reference proteome</keyword>
<protein>
    <submittedName>
        <fullName evidence="1">Uncharacterized protein</fullName>
    </submittedName>
</protein>
<dbReference type="KEGG" id="bfz:BAU07_06200"/>
<evidence type="ECO:0000313" key="1">
    <source>
        <dbReference type="EMBL" id="ANN76756.1"/>
    </source>
</evidence>
<evidence type="ECO:0000313" key="2">
    <source>
        <dbReference type="Proteomes" id="UP000091926"/>
    </source>
</evidence>
<dbReference type="AlphaFoldDB" id="A0A193GBC1"/>
<reference evidence="1 2" key="1">
    <citation type="submission" date="2016-06" db="EMBL/GenBank/DDBJ databases">
        <title>Complete genome sequences of Bordetella bronchialis and Bordetella flabilis.</title>
        <authorList>
            <person name="LiPuma J.J."/>
            <person name="Spilker T."/>
        </authorList>
    </citation>
    <scope>NUCLEOTIDE SEQUENCE [LARGE SCALE GENOMIC DNA]</scope>
    <source>
        <strain evidence="1 2">AU10664</strain>
    </source>
</reference>
<proteinExistence type="predicted"/>
<gene>
    <name evidence="1" type="ORF">BAU07_06200</name>
</gene>
<organism evidence="1 2">
    <name type="scientific">Bordetella flabilis</name>
    <dbReference type="NCBI Taxonomy" id="463014"/>
    <lineage>
        <taxon>Bacteria</taxon>
        <taxon>Pseudomonadati</taxon>
        <taxon>Pseudomonadota</taxon>
        <taxon>Betaproteobacteria</taxon>
        <taxon>Burkholderiales</taxon>
        <taxon>Alcaligenaceae</taxon>
        <taxon>Bordetella</taxon>
    </lineage>
</organism>
<dbReference type="Proteomes" id="UP000091926">
    <property type="component" value="Chromosome"/>
</dbReference>
<sequence>MTISRIPDSGFSQLINDTRKADDMFQQNMNLDAVSVPDYLAYQDIATSVQVRMGLKTTETKWKGSVCKEVIRNCIP</sequence>
<accession>A0A193GBC1</accession>
<dbReference type="RefSeq" id="WP_066655033.1">
    <property type="nucleotide sequence ID" value="NZ_CBCSCL010000017.1"/>
</dbReference>